<dbReference type="OrthoDB" id="10023262at2759"/>
<evidence type="ECO:0000313" key="2">
    <source>
        <dbReference type="Proteomes" id="UP000299102"/>
    </source>
</evidence>
<proteinExistence type="predicted"/>
<comment type="caution">
    <text evidence="1">The sequence shown here is derived from an EMBL/GenBank/DDBJ whole genome shotgun (WGS) entry which is preliminary data.</text>
</comment>
<gene>
    <name evidence="1" type="ORF">EVAR_40738_1</name>
</gene>
<organism evidence="1 2">
    <name type="scientific">Eumeta variegata</name>
    <name type="common">Bagworm moth</name>
    <name type="synonym">Eumeta japonica</name>
    <dbReference type="NCBI Taxonomy" id="151549"/>
    <lineage>
        <taxon>Eukaryota</taxon>
        <taxon>Metazoa</taxon>
        <taxon>Ecdysozoa</taxon>
        <taxon>Arthropoda</taxon>
        <taxon>Hexapoda</taxon>
        <taxon>Insecta</taxon>
        <taxon>Pterygota</taxon>
        <taxon>Neoptera</taxon>
        <taxon>Endopterygota</taxon>
        <taxon>Lepidoptera</taxon>
        <taxon>Glossata</taxon>
        <taxon>Ditrysia</taxon>
        <taxon>Tineoidea</taxon>
        <taxon>Psychidae</taxon>
        <taxon>Oiketicinae</taxon>
        <taxon>Eumeta</taxon>
    </lineage>
</organism>
<name>A0A4C1X7A7_EUMVA</name>
<accession>A0A4C1X7A7</accession>
<sequence length="100" mass="11369">MHPCLRLWTPFFITPDVNPRRVSRGRLGVHLDYFGKYWPRNQLKIKNATCSTYDLPDDVLNEVGKNNPKVTGDALALEASTSTSPDVITEDVDDIFDFEI</sequence>
<protein>
    <submittedName>
        <fullName evidence="1">Uncharacterized protein</fullName>
    </submittedName>
</protein>
<reference evidence="1 2" key="1">
    <citation type="journal article" date="2019" name="Commun. Biol.">
        <title>The bagworm genome reveals a unique fibroin gene that provides high tensile strength.</title>
        <authorList>
            <person name="Kono N."/>
            <person name="Nakamura H."/>
            <person name="Ohtoshi R."/>
            <person name="Tomita M."/>
            <person name="Numata K."/>
            <person name="Arakawa K."/>
        </authorList>
    </citation>
    <scope>NUCLEOTIDE SEQUENCE [LARGE SCALE GENOMIC DNA]</scope>
</reference>
<evidence type="ECO:0000313" key="1">
    <source>
        <dbReference type="EMBL" id="GBP58234.1"/>
    </source>
</evidence>
<keyword evidence="2" id="KW-1185">Reference proteome</keyword>
<dbReference type="Proteomes" id="UP000299102">
    <property type="component" value="Unassembled WGS sequence"/>
</dbReference>
<dbReference type="AlphaFoldDB" id="A0A4C1X7A7"/>
<dbReference type="EMBL" id="BGZK01000730">
    <property type="protein sequence ID" value="GBP58234.1"/>
    <property type="molecule type" value="Genomic_DNA"/>
</dbReference>